<organism evidence="1">
    <name type="scientific">marine sediment metagenome</name>
    <dbReference type="NCBI Taxonomy" id="412755"/>
    <lineage>
        <taxon>unclassified sequences</taxon>
        <taxon>metagenomes</taxon>
        <taxon>ecological metagenomes</taxon>
    </lineage>
</organism>
<protein>
    <submittedName>
        <fullName evidence="1">Uncharacterized protein</fullName>
    </submittedName>
</protein>
<dbReference type="EMBL" id="LAZR01000614">
    <property type="protein sequence ID" value="KKN62744.1"/>
    <property type="molecule type" value="Genomic_DNA"/>
</dbReference>
<sequence length="220" mass="25277">MGKPITIQLGGSGHTIARSRLGGFLALKRANELIKYAVRIDNNAKIADGLYAFLNVAMPELRRETFNVVYWQKILSAYYAIDAINQIPELEDFAILIQRVAKSGRVEAWHYPGRAPNVWIHIIADAYHWSREEILNLWPEDAVAYIQEIQAEKFRERNFLHSLSRVAYDYDKVSKKSKYIPLAIPTWMMMGIRNRINPIGKVDPKFIPLGKIIKSPAREV</sequence>
<name>A0A0F9S6L3_9ZZZZ</name>
<evidence type="ECO:0000313" key="1">
    <source>
        <dbReference type="EMBL" id="KKN62744.1"/>
    </source>
</evidence>
<comment type="caution">
    <text evidence="1">The sequence shown here is derived from an EMBL/GenBank/DDBJ whole genome shotgun (WGS) entry which is preliminary data.</text>
</comment>
<gene>
    <name evidence="1" type="ORF">LCGC14_0508630</name>
</gene>
<dbReference type="AlphaFoldDB" id="A0A0F9S6L3"/>
<accession>A0A0F9S6L3</accession>
<proteinExistence type="predicted"/>
<reference evidence="1" key="1">
    <citation type="journal article" date="2015" name="Nature">
        <title>Complex archaea that bridge the gap between prokaryotes and eukaryotes.</title>
        <authorList>
            <person name="Spang A."/>
            <person name="Saw J.H."/>
            <person name="Jorgensen S.L."/>
            <person name="Zaremba-Niedzwiedzka K."/>
            <person name="Martijn J."/>
            <person name="Lind A.E."/>
            <person name="van Eijk R."/>
            <person name="Schleper C."/>
            <person name="Guy L."/>
            <person name="Ettema T.J."/>
        </authorList>
    </citation>
    <scope>NUCLEOTIDE SEQUENCE</scope>
</reference>